<organism evidence="1 2">
    <name type="scientific">Nitrococcus mobilis Nb-231</name>
    <dbReference type="NCBI Taxonomy" id="314278"/>
    <lineage>
        <taxon>Bacteria</taxon>
        <taxon>Pseudomonadati</taxon>
        <taxon>Pseudomonadota</taxon>
        <taxon>Gammaproteobacteria</taxon>
        <taxon>Chromatiales</taxon>
        <taxon>Ectothiorhodospiraceae</taxon>
        <taxon>Nitrococcus</taxon>
    </lineage>
</organism>
<accession>A4BU32</accession>
<name>A4BU32_9GAMM</name>
<evidence type="ECO:0000313" key="2">
    <source>
        <dbReference type="Proteomes" id="UP000003374"/>
    </source>
</evidence>
<keyword evidence="2" id="KW-1185">Reference proteome</keyword>
<sequence>MKTKGHKDIASFFSVEVIKDTAKQLQIAAQPNTQAMLIANWLTDMAQIVIPVFGANQAVAGWIRGAVDSFFNLVFAIFLDDGRGQFVLDSIAKQLHRIGDTDTLKEIFDDWTSHLNDATQQTLDRLRQEIEDLGCDSEFLPDAKVDKTDTALELIETIREQACRQLLGRTRDLEELPDDLRQQLQRIEEQLQPLFSRLTDLANQLELINLDDIQSRLEAFRLQVHASVDAIFPDNHRRAGEINELFKSMVALIGYFKFVHPEERGKAPRLPYYVYKAIVDEHYVAGWTYMHLDRALDAKGPSPYRAENTQAAETAYGIYDYLREDLKIIISRLYEVERDWAIPFFELGEHRIGELSKQAPPVSDPNYFWHMGLAKLGATLHAVQDFFAHTNFVEHAIRSDWKRRTKFLTNRQKSLIFKRLHRWEHQPQRGRRKSWKDFPEETNLVSGYFDCMDTAVVFFHVLFDFLAQIEDAFETENFDKALSDTLETADKFISDPWAEVKRKLGEVVEIIEDPKKAVEDITNETAQKHKDLLDSYGITKQPKPPADVDKQLVKDLLRDSHLFRDADPEVLEHAINTIQLIHFAISGRRLLFQYIKLARDIINLVKLGRKFRRAPRLVLRDVPEKVIEKLADYVRKVLVHEVERHFLQIIGSERLGSHSLLSKDDDAALLYKEGLHLAMFVDAYIVSLMIRAPHDPDDHRFKSPRTAQVTKWEDVIDHFLNHPIANYEVTTTTPVRFLDDFLIHVDPQRQPNSLLTLARHFKRNAEIPTEYKRRPQQPHGYIRYDWKVVADANFPTWGLSEEQTKYVVNQILSTPGAQHPLAGRGFPVKDGINYAFKNGTPVVIPFQIVECTLLDVAFEDRVWWMAVLDLDDLRKMRELFRKWRKDSDNVPFGLVFEPGRHAFDLEDPAGGRALTEFLAREIQVGQAIRERREEEERSVRMKGSMIQCFFDSIGNRAIH</sequence>
<dbReference type="OrthoDB" id="6717961at2"/>
<protein>
    <submittedName>
        <fullName evidence="1">Uncharacterized protein</fullName>
    </submittedName>
</protein>
<reference evidence="1 2" key="1">
    <citation type="submission" date="2006-02" db="EMBL/GenBank/DDBJ databases">
        <authorList>
            <person name="Waterbury J."/>
            <person name="Ferriera S."/>
            <person name="Johnson J."/>
            <person name="Kravitz S."/>
            <person name="Halpern A."/>
            <person name="Remington K."/>
            <person name="Beeson K."/>
            <person name="Tran B."/>
            <person name="Rogers Y.-H."/>
            <person name="Friedman R."/>
            <person name="Venter J.C."/>
        </authorList>
    </citation>
    <scope>NUCLEOTIDE SEQUENCE [LARGE SCALE GENOMIC DNA]</scope>
    <source>
        <strain evidence="1 2">Nb-231</strain>
    </source>
</reference>
<proteinExistence type="predicted"/>
<dbReference type="HOGENOM" id="CLU_307929_0_0_6"/>
<comment type="caution">
    <text evidence="1">The sequence shown here is derived from an EMBL/GenBank/DDBJ whole genome shotgun (WGS) entry which is preliminary data.</text>
</comment>
<dbReference type="EMBL" id="AAOF01000017">
    <property type="protein sequence ID" value="EAR20706.1"/>
    <property type="molecule type" value="Genomic_DNA"/>
</dbReference>
<evidence type="ECO:0000313" key="1">
    <source>
        <dbReference type="EMBL" id="EAR20706.1"/>
    </source>
</evidence>
<dbReference type="Proteomes" id="UP000003374">
    <property type="component" value="Unassembled WGS sequence"/>
</dbReference>
<dbReference type="AlphaFoldDB" id="A4BU32"/>
<gene>
    <name evidence="1" type="ORF">NB231_12486</name>
</gene>
<dbReference type="RefSeq" id="WP_005003077.1">
    <property type="nucleotide sequence ID" value="NZ_CH672427.1"/>
</dbReference>